<dbReference type="GO" id="GO:0043748">
    <property type="term" value="F:O-succinylbenzoate synthase activity"/>
    <property type="evidence" value="ECO:0007669"/>
    <property type="project" value="UniProtKB-EC"/>
</dbReference>
<dbReference type="OrthoDB" id="9774531at2"/>
<dbReference type="InterPro" id="IPR013341">
    <property type="entry name" value="Mandelate_racemase_N_dom"/>
</dbReference>
<comment type="catalytic activity">
    <reaction evidence="7">
        <text>(1R,6R)-6-hydroxy-2-succinyl-cyclohexa-2,4-diene-1-carboxylate = 2-succinylbenzoate + H2O</text>
        <dbReference type="Rhea" id="RHEA:10196"/>
        <dbReference type="ChEBI" id="CHEBI:15377"/>
        <dbReference type="ChEBI" id="CHEBI:18325"/>
        <dbReference type="ChEBI" id="CHEBI:58689"/>
        <dbReference type="EC" id="4.2.1.113"/>
    </reaction>
</comment>
<dbReference type="EMBL" id="MATO01000002">
    <property type="protein sequence ID" value="OCS94447.1"/>
    <property type="molecule type" value="Genomic_DNA"/>
</dbReference>
<comment type="pathway">
    <text evidence="7">Quinol/quinone metabolism; menaquinone biosynthesis.</text>
</comment>
<dbReference type="InterPro" id="IPR010197">
    <property type="entry name" value="OSBS/NAAAR"/>
</dbReference>
<name>A0A1C0Z4Q2_9BACL</name>
<dbReference type="Pfam" id="PF02746">
    <property type="entry name" value="MR_MLE_N"/>
    <property type="match status" value="1"/>
</dbReference>
<dbReference type="InterPro" id="IPR047585">
    <property type="entry name" value="MenC"/>
</dbReference>
<organism evidence="9 10">
    <name type="scientific">Caryophanon latum</name>
    <dbReference type="NCBI Taxonomy" id="33977"/>
    <lineage>
        <taxon>Bacteria</taxon>
        <taxon>Bacillati</taxon>
        <taxon>Bacillota</taxon>
        <taxon>Bacilli</taxon>
        <taxon>Bacillales</taxon>
        <taxon>Caryophanaceae</taxon>
        <taxon>Caryophanon</taxon>
    </lineage>
</organism>
<keyword evidence="2 7" id="KW-0474">Menaquinone biosynthesis</keyword>
<dbReference type="PANTHER" id="PTHR48073">
    <property type="entry name" value="O-SUCCINYLBENZOATE SYNTHASE-RELATED"/>
    <property type="match status" value="1"/>
</dbReference>
<feature type="active site" description="Proton acceptor" evidence="7">
    <location>
        <position position="263"/>
    </location>
</feature>
<feature type="binding site" evidence="7">
    <location>
        <position position="214"/>
    </location>
    <ligand>
        <name>Mg(2+)</name>
        <dbReference type="ChEBI" id="CHEBI:18420"/>
    </ligand>
</feature>
<accession>A0A1C0Z4Q2</accession>
<feature type="domain" description="Mandelate racemase/muconate lactonizing enzyme C-terminal" evidence="8">
    <location>
        <begin position="143"/>
        <end position="235"/>
    </location>
</feature>
<keyword evidence="4 7" id="KW-0460">Magnesium</keyword>
<feature type="binding site" evidence="7">
    <location>
        <position position="189"/>
    </location>
    <ligand>
        <name>Mg(2+)</name>
        <dbReference type="ChEBI" id="CHEBI:18420"/>
    </ligand>
</feature>
<keyword evidence="5 7" id="KW-0456">Lyase</keyword>
<dbReference type="Proteomes" id="UP000093482">
    <property type="component" value="Unassembled WGS sequence"/>
</dbReference>
<dbReference type="CDD" id="cd03317">
    <property type="entry name" value="NAAAR"/>
    <property type="match status" value="1"/>
</dbReference>
<evidence type="ECO:0000256" key="3">
    <source>
        <dbReference type="ARBA" id="ARBA00022723"/>
    </source>
</evidence>
<dbReference type="SUPFAM" id="SSF51604">
    <property type="entry name" value="Enolase C-terminal domain-like"/>
    <property type="match status" value="1"/>
</dbReference>
<feature type="binding site" evidence="7">
    <location>
        <position position="239"/>
    </location>
    <ligand>
        <name>Mg(2+)</name>
        <dbReference type="ChEBI" id="CHEBI:18420"/>
    </ligand>
</feature>
<dbReference type="EC" id="4.2.1.113" evidence="6 7"/>
<evidence type="ECO:0000313" key="9">
    <source>
        <dbReference type="EMBL" id="OCS94447.1"/>
    </source>
</evidence>
<dbReference type="SFLD" id="SFLDG00180">
    <property type="entry name" value="muconate_cycloisomerase"/>
    <property type="match status" value="1"/>
</dbReference>
<comment type="cofactor">
    <cofactor evidence="1 7">
        <name>a divalent metal cation</name>
        <dbReference type="ChEBI" id="CHEBI:60240"/>
    </cofactor>
</comment>
<dbReference type="HAMAP" id="MF_01933">
    <property type="entry name" value="MenC_2"/>
    <property type="match status" value="1"/>
</dbReference>
<dbReference type="InterPro" id="IPR013342">
    <property type="entry name" value="Mandelate_racemase_C"/>
</dbReference>
<comment type="function">
    <text evidence="7">Converts 2-succinyl-6-hydroxy-2,4-cyclohexadiene-1-carboxylate (SHCHC) to 2-succinylbenzoate (OSB).</text>
</comment>
<evidence type="ECO:0000256" key="5">
    <source>
        <dbReference type="ARBA" id="ARBA00023239"/>
    </source>
</evidence>
<comment type="caution">
    <text evidence="9">The sequence shown here is derived from an EMBL/GenBank/DDBJ whole genome shotgun (WGS) entry which is preliminary data.</text>
</comment>
<evidence type="ECO:0000256" key="6">
    <source>
        <dbReference type="ARBA" id="ARBA00029491"/>
    </source>
</evidence>
<dbReference type="UniPathway" id="UPA00079"/>
<feature type="active site" description="Proton donor" evidence="7">
    <location>
        <position position="164"/>
    </location>
</feature>
<evidence type="ECO:0000259" key="8">
    <source>
        <dbReference type="SMART" id="SM00922"/>
    </source>
</evidence>
<proteinExistence type="inferred from homology"/>
<dbReference type="SMART" id="SM00922">
    <property type="entry name" value="MR_MLE"/>
    <property type="match status" value="1"/>
</dbReference>
<dbReference type="UniPathway" id="UPA01057">
    <property type="reaction ID" value="UER00165"/>
</dbReference>
<evidence type="ECO:0000313" key="10">
    <source>
        <dbReference type="Proteomes" id="UP000093482"/>
    </source>
</evidence>
<sequence length="368" mass="41085">MFIQQVIVRHVAMMLKTPFKSGVDTISKKVFLVVEVHNDDGTIGYGEGLAFERPYYTEETVETMTHILETVLIPAVLHKTIDHPSYVHNLFQPVRRNYMAKAAIETAVWDLYAQLQKKPLAQLIGGTQSAVEVGVAIGLQPSEEQLVARIQRALDEGYRRIKVKITPQHDVELLETIRRHFPDISLMADANSAYTLDDIEQLKALDAFNLLMIEQPLAHDDVVDHAALQRHIQTPICLDESICSLDDMKRAVKLGSCQIVNIKLARVGGFTEAIRIHDYCEQHGIGVWCGGMLEAGIGRSHALALASLPNFIYAADIASADRYWERDIVTPIIASQDAHINVPTSAGRGFHIDEAYLEQVTIAKRCIM</sequence>
<comment type="similarity">
    <text evidence="7">Belongs to the mandelate racemase/muconate lactonizing enzyme family. MenC type 2 subfamily.</text>
</comment>
<comment type="pathway">
    <text evidence="7">Quinol/quinone metabolism; 1,4-dihydroxy-2-naphthoate biosynthesis; 1,4-dihydroxy-2-naphthoate from chorismate: step 4/7.</text>
</comment>
<keyword evidence="10" id="KW-1185">Reference proteome</keyword>
<dbReference type="InterPro" id="IPR029017">
    <property type="entry name" value="Enolase-like_N"/>
</dbReference>
<protein>
    <recommendedName>
        <fullName evidence="6 7">o-succinylbenzoate synthase</fullName>
        <shortName evidence="7">OSB synthase</shortName>
        <shortName evidence="7">OSBS</shortName>
        <ecNumber evidence="6 7">4.2.1.113</ecNumber>
    </recommendedName>
    <alternativeName>
        <fullName evidence="7">4-(2'-carboxyphenyl)-4-oxybutyric acid synthase</fullName>
    </alternativeName>
    <alternativeName>
        <fullName evidence="7">o-succinylbenzoic acid synthase</fullName>
    </alternativeName>
</protein>
<evidence type="ECO:0000256" key="1">
    <source>
        <dbReference type="ARBA" id="ARBA00001968"/>
    </source>
</evidence>
<dbReference type="SUPFAM" id="SSF54826">
    <property type="entry name" value="Enolase N-terminal domain-like"/>
    <property type="match status" value="1"/>
</dbReference>
<dbReference type="GO" id="GO:0016854">
    <property type="term" value="F:racemase and epimerase activity"/>
    <property type="evidence" value="ECO:0007669"/>
    <property type="project" value="UniProtKB-ARBA"/>
</dbReference>
<evidence type="ECO:0000256" key="4">
    <source>
        <dbReference type="ARBA" id="ARBA00022842"/>
    </source>
</evidence>
<dbReference type="RefSeq" id="WP_066461181.1">
    <property type="nucleotide sequence ID" value="NZ_MATO01000002.1"/>
</dbReference>
<dbReference type="SFLD" id="SFLDF00009">
    <property type="entry name" value="o-succinylbenzoate_synthase"/>
    <property type="match status" value="1"/>
</dbReference>
<reference evidence="9 10" key="1">
    <citation type="submission" date="2016-07" db="EMBL/GenBank/DDBJ databases">
        <title>Caryophanon latum genome sequencing.</title>
        <authorList>
            <person name="Verma A."/>
            <person name="Pal Y."/>
            <person name="Krishnamurthi S."/>
        </authorList>
    </citation>
    <scope>NUCLEOTIDE SEQUENCE [LARGE SCALE GENOMIC DNA]</scope>
    <source>
        <strain evidence="9 10">DSM 14151</strain>
    </source>
</reference>
<dbReference type="GO" id="GO:0000287">
    <property type="term" value="F:magnesium ion binding"/>
    <property type="evidence" value="ECO:0007669"/>
    <property type="project" value="UniProtKB-UniRule"/>
</dbReference>
<dbReference type="InterPro" id="IPR036849">
    <property type="entry name" value="Enolase-like_C_sf"/>
</dbReference>
<dbReference type="Gene3D" id="3.20.20.120">
    <property type="entry name" value="Enolase-like C-terminal domain"/>
    <property type="match status" value="1"/>
</dbReference>
<keyword evidence="3 7" id="KW-0479">Metal-binding</keyword>
<dbReference type="GO" id="GO:0009234">
    <property type="term" value="P:menaquinone biosynthetic process"/>
    <property type="evidence" value="ECO:0007669"/>
    <property type="project" value="UniProtKB-UniRule"/>
</dbReference>
<gene>
    <name evidence="7" type="primary">menC</name>
    <name evidence="9" type="ORF">A6K76_03795</name>
</gene>
<evidence type="ECO:0000256" key="7">
    <source>
        <dbReference type="HAMAP-Rule" id="MF_01933"/>
    </source>
</evidence>
<dbReference type="InterPro" id="IPR029065">
    <property type="entry name" value="Enolase_C-like"/>
</dbReference>
<dbReference type="Gene3D" id="3.30.390.10">
    <property type="entry name" value="Enolase-like, N-terminal domain"/>
    <property type="match status" value="1"/>
</dbReference>
<dbReference type="SFLD" id="SFLDS00001">
    <property type="entry name" value="Enolase"/>
    <property type="match status" value="1"/>
</dbReference>
<evidence type="ECO:0000256" key="2">
    <source>
        <dbReference type="ARBA" id="ARBA00022428"/>
    </source>
</evidence>
<dbReference type="AlphaFoldDB" id="A0A1C0Z4Q2"/>
<dbReference type="PANTHER" id="PTHR48073:SF5">
    <property type="entry name" value="O-SUCCINYLBENZOATE SYNTHASE"/>
    <property type="match status" value="1"/>
</dbReference>
<dbReference type="Pfam" id="PF13378">
    <property type="entry name" value="MR_MLE_C"/>
    <property type="match status" value="1"/>
</dbReference>
<dbReference type="NCBIfam" id="TIGR01928">
    <property type="entry name" value="menC_lowGC_arch"/>
    <property type="match status" value="1"/>
</dbReference>